<evidence type="ECO:0000256" key="1">
    <source>
        <dbReference type="ARBA" id="ARBA00008791"/>
    </source>
</evidence>
<keyword evidence="4" id="KW-1185">Reference proteome</keyword>
<sequence length="275" mass="30119">MSSCIAVLTDFFAVSNRALSYAAGLPVPLKAHLLLLNAQHDPLLAPEEFGDYQTWTGRQKTFYELEKLASAQSVPTEVDMADEPLSEAVREVLRERDLRLVVLGQPGFENAPPDLVARTALGLLRRVACPLLVVPAAGWDQFPPRRLLLAVDGEPFELGPQHGAVYRLLRDFGGTLEAVHVTDDEHARPTAGALLETITQNDFVADTRDAPLHLHERYHPRVVDGILAEAAQLAADMLVVVARHRSFMGSLFQESTTARLIQESSIPVLVLPADA</sequence>
<dbReference type="AlphaFoldDB" id="A0A9X1VI82"/>
<dbReference type="InterPro" id="IPR006016">
    <property type="entry name" value="UspA"/>
</dbReference>
<accession>A0A9X1VI82</accession>
<evidence type="ECO:0000259" key="2">
    <source>
        <dbReference type="Pfam" id="PF00582"/>
    </source>
</evidence>
<dbReference type="Pfam" id="PF00582">
    <property type="entry name" value="Usp"/>
    <property type="match status" value="2"/>
</dbReference>
<dbReference type="RefSeq" id="WP_241936909.1">
    <property type="nucleotide sequence ID" value="NZ_JALBGC010000004.1"/>
</dbReference>
<gene>
    <name evidence="3" type="ORF">MON38_14545</name>
</gene>
<dbReference type="PANTHER" id="PTHR46268:SF6">
    <property type="entry name" value="UNIVERSAL STRESS PROTEIN UP12"/>
    <property type="match status" value="1"/>
</dbReference>
<dbReference type="PANTHER" id="PTHR46268">
    <property type="entry name" value="STRESS RESPONSE PROTEIN NHAX"/>
    <property type="match status" value="1"/>
</dbReference>
<dbReference type="EMBL" id="JALBGC010000004">
    <property type="protein sequence ID" value="MCI1188643.1"/>
    <property type="molecule type" value="Genomic_DNA"/>
</dbReference>
<organism evidence="3 4">
    <name type="scientific">Hymenobacter cyanobacteriorum</name>
    <dbReference type="NCBI Taxonomy" id="2926463"/>
    <lineage>
        <taxon>Bacteria</taxon>
        <taxon>Pseudomonadati</taxon>
        <taxon>Bacteroidota</taxon>
        <taxon>Cytophagia</taxon>
        <taxon>Cytophagales</taxon>
        <taxon>Hymenobacteraceae</taxon>
        <taxon>Hymenobacter</taxon>
    </lineage>
</organism>
<comment type="caution">
    <text evidence="3">The sequence shown here is derived from an EMBL/GenBank/DDBJ whole genome shotgun (WGS) entry which is preliminary data.</text>
</comment>
<feature type="domain" description="UspA" evidence="2">
    <location>
        <begin position="5"/>
        <end position="135"/>
    </location>
</feature>
<evidence type="ECO:0000313" key="3">
    <source>
        <dbReference type="EMBL" id="MCI1188643.1"/>
    </source>
</evidence>
<dbReference type="SUPFAM" id="SSF52402">
    <property type="entry name" value="Adenine nucleotide alpha hydrolases-like"/>
    <property type="match status" value="2"/>
</dbReference>
<reference evidence="3" key="1">
    <citation type="submission" date="2022-03" db="EMBL/GenBank/DDBJ databases">
        <title>Bacterial whole genome sequence for Hymenobacter sp. DH14.</title>
        <authorList>
            <person name="Le V."/>
        </authorList>
    </citation>
    <scope>NUCLEOTIDE SEQUENCE</scope>
    <source>
        <strain evidence="3">DH14</strain>
    </source>
</reference>
<comment type="similarity">
    <text evidence="1">Belongs to the universal stress protein A family.</text>
</comment>
<dbReference type="CDD" id="cd00293">
    <property type="entry name" value="USP-like"/>
    <property type="match status" value="1"/>
</dbReference>
<name>A0A9X1VI82_9BACT</name>
<dbReference type="Proteomes" id="UP001139193">
    <property type="component" value="Unassembled WGS sequence"/>
</dbReference>
<protein>
    <submittedName>
        <fullName evidence="3">Universal stress protein</fullName>
    </submittedName>
</protein>
<evidence type="ECO:0000313" key="4">
    <source>
        <dbReference type="Proteomes" id="UP001139193"/>
    </source>
</evidence>
<proteinExistence type="inferred from homology"/>
<feature type="domain" description="UspA" evidence="2">
    <location>
        <begin position="145"/>
        <end position="272"/>
    </location>
</feature>
<dbReference type="Gene3D" id="3.40.50.12370">
    <property type="match status" value="1"/>
</dbReference>